<name>A0A672ZVX8_9TELE</name>
<accession>A0A672ZVX8</accession>
<dbReference type="PANTHER" id="PTHR47633">
    <property type="entry name" value="IMMUNOGLOBULIN"/>
    <property type="match status" value="1"/>
</dbReference>
<evidence type="ECO:0000256" key="2">
    <source>
        <dbReference type="ARBA" id="ARBA00023319"/>
    </source>
</evidence>
<dbReference type="GO" id="GO:0055013">
    <property type="term" value="P:cardiac muscle cell development"/>
    <property type="evidence" value="ECO:0007669"/>
    <property type="project" value="UniProtKB-ARBA"/>
</dbReference>
<evidence type="ECO:0000313" key="6">
    <source>
        <dbReference type="Proteomes" id="UP000472271"/>
    </source>
</evidence>
<feature type="domain" description="Ig-like" evidence="4">
    <location>
        <begin position="90"/>
        <end position="182"/>
    </location>
</feature>
<feature type="signal peptide" evidence="3">
    <location>
        <begin position="1"/>
        <end position="17"/>
    </location>
</feature>
<sequence length="250" mass="28117">KKTFFFFFFFFLNCVSGVPQPQVFWYKNSQALSPGFKCKFLHDGNEHTLLLIEVFPEDAATYNCEAKNDYGAATSTATLNVEDSAAPVAPPVVISPIVNTSALPHGEVARFHACVSGMPKPEISWFHNRQPIKPTKNVVFHFDEVTNTATLIIVDAFSEHAGQYTCRAANNTGEAACSAMLTITREEEEGNIWMLLRLQPESLKHFLKTRKMHEIHLKITSPSIFQETQPCSVFHIVFSLFFTLFLPVLI</sequence>
<dbReference type="SUPFAM" id="SSF48726">
    <property type="entry name" value="Immunoglobulin"/>
    <property type="match status" value="2"/>
</dbReference>
<dbReference type="InterPro" id="IPR036179">
    <property type="entry name" value="Ig-like_dom_sf"/>
</dbReference>
<evidence type="ECO:0000313" key="5">
    <source>
        <dbReference type="Ensembl" id="ENSSORP00005021450.1"/>
    </source>
</evidence>
<organism evidence="5 6">
    <name type="scientific">Sphaeramia orbicularis</name>
    <name type="common">orbiculate cardinalfish</name>
    <dbReference type="NCBI Taxonomy" id="375764"/>
    <lineage>
        <taxon>Eukaryota</taxon>
        <taxon>Metazoa</taxon>
        <taxon>Chordata</taxon>
        <taxon>Craniata</taxon>
        <taxon>Vertebrata</taxon>
        <taxon>Euteleostomi</taxon>
        <taxon>Actinopterygii</taxon>
        <taxon>Neopterygii</taxon>
        <taxon>Teleostei</taxon>
        <taxon>Neoteleostei</taxon>
        <taxon>Acanthomorphata</taxon>
        <taxon>Gobiaria</taxon>
        <taxon>Kurtiformes</taxon>
        <taxon>Apogonoidei</taxon>
        <taxon>Apogonidae</taxon>
        <taxon>Apogoninae</taxon>
        <taxon>Sphaeramia</taxon>
    </lineage>
</organism>
<protein>
    <recommendedName>
        <fullName evidence="4">Ig-like domain-containing protein</fullName>
    </recommendedName>
</protein>
<dbReference type="InterPro" id="IPR003598">
    <property type="entry name" value="Ig_sub2"/>
</dbReference>
<keyword evidence="2" id="KW-0393">Immunoglobulin domain</keyword>
<dbReference type="InterPro" id="IPR007110">
    <property type="entry name" value="Ig-like_dom"/>
</dbReference>
<dbReference type="FunFam" id="2.60.40.10:FF:000107">
    <property type="entry name" value="Myosin, light chain kinase a"/>
    <property type="match status" value="1"/>
</dbReference>
<evidence type="ECO:0000259" key="4">
    <source>
        <dbReference type="PROSITE" id="PS50835"/>
    </source>
</evidence>
<feature type="domain" description="Ig-like" evidence="4">
    <location>
        <begin position="1"/>
        <end position="80"/>
    </location>
</feature>
<dbReference type="Gene3D" id="2.60.40.10">
    <property type="entry name" value="Immunoglobulins"/>
    <property type="match status" value="2"/>
</dbReference>
<reference evidence="5" key="2">
    <citation type="submission" date="2025-08" db="UniProtKB">
        <authorList>
            <consortium name="Ensembl"/>
        </authorList>
    </citation>
    <scope>IDENTIFICATION</scope>
</reference>
<feature type="chain" id="PRO_5025688299" description="Ig-like domain-containing protein" evidence="3">
    <location>
        <begin position="18"/>
        <end position="250"/>
    </location>
</feature>
<dbReference type="Ensembl" id="ENSSORT00005022096.1">
    <property type="protein sequence ID" value="ENSSORP00005021450.1"/>
    <property type="gene ID" value="ENSSORG00005010494.1"/>
</dbReference>
<dbReference type="SMART" id="SM00409">
    <property type="entry name" value="IG"/>
    <property type="match status" value="2"/>
</dbReference>
<proteinExistence type="inferred from homology"/>
<dbReference type="InParanoid" id="A0A672ZVX8"/>
<keyword evidence="3" id="KW-0732">Signal</keyword>
<dbReference type="Pfam" id="PF07679">
    <property type="entry name" value="I-set"/>
    <property type="match status" value="2"/>
</dbReference>
<dbReference type="SMART" id="SM00408">
    <property type="entry name" value="IGc2"/>
    <property type="match status" value="2"/>
</dbReference>
<dbReference type="InterPro" id="IPR013098">
    <property type="entry name" value="Ig_I-set"/>
</dbReference>
<evidence type="ECO:0000256" key="3">
    <source>
        <dbReference type="SAM" id="SignalP"/>
    </source>
</evidence>
<dbReference type="InterPro" id="IPR003599">
    <property type="entry name" value="Ig_sub"/>
</dbReference>
<dbReference type="PROSITE" id="PS50835">
    <property type="entry name" value="IG_LIKE"/>
    <property type="match status" value="2"/>
</dbReference>
<dbReference type="FunFam" id="2.60.40.10:FF:000080">
    <property type="entry name" value="Myosin light chain kinase, smooth muscle"/>
    <property type="match status" value="1"/>
</dbReference>
<dbReference type="AlphaFoldDB" id="A0A672ZVX8"/>
<reference evidence="5" key="3">
    <citation type="submission" date="2025-09" db="UniProtKB">
        <authorList>
            <consortium name="Ensembl"/>
        </authorList>
    </citation>
    <scope>IDENTIFICATION</scope>
</reference>
<keyword evidence="6" id="KW-1185">Reference proteome</keyword>
<evidence type="ECO:0000256" key="1">
    <source>
        <dbReference type="ARBA" id="ARBA00006692"/>
    </source>
</evidence>
<dbReference type="Proteomes" id="UP000472271">
    <property type="component" value="Chromosome 21"/>
</dbReference>
<dbReference type="InterPro" id="IPR013783">
    <property type="entry name" value="Ig-like_fold"/>
</dbReference>
<reference evidence="5" key="1">
    <citation type="submission" date="2019-06" db="EMBL/GenBank/DDBJ databases">
        <authorList>
            <consortium name="Wellcome Sanger Institute Data Sharing"/>
        </authorList>
    </citation>
    <scope>NUCLEOTIDE SEQUENCE [LARGE SCALE GENOMIC DNA]</scope>
</reference>
<dbReference type="GO" id="GO:0003007">
    <property type="term" value="P:heart morphogenesis"/>
    <property type="evidence" value="ECO:0007669"/>
    <property type="project" value="UniProtKB-ARBA"/>
</dbReference>
<comment type="similarity">
    <text evidence="1">Belongs to the protein kinase superfamily. CAMK Ser/Thr protein kinase family.</text>
</comment>